<name>A0AAX2CBQ9_9BACI</name>
<keyword evidence="1" id="KW-0812">Transmembrane</keyword>
<organism evidence="2 3">
    <name type="scientific">Bacillus cytotoxicus</name>
    <dbReference type="NCBI Taxonomy" id="580165"/>
    <lineage>
        <taxon>Bacteria</taxon>
        <taxon>Bacillati</taxon>
        <taxon>Bacillota</taxon>
        <taxon>Bacilli</taxon>
        <taxon>Bacillales</taxon>
        <taxon>Bacillaceae</taxon>
        <taxon>Bacillus</taxon>
        <taxon>Bacillus cereus group</taxon>
    </lineage>
</organism>
<feature type="transmembrane region" description="Helical" evidence="1">
    <location>
        <begin position="37"/>
        <end position="62"/>
    </location>
</feature>
<dbReference type="RefSeq" id="WP_048721366.1">
    <property type="nucleotide sequence ID" value="NZ_CP024101.1"/>
</dbReference>
<evidence type="ECO:0000256" key="1">
    <source>
        <dbReference type="SAM" id="Phobius"/>
    </source>
</evidence>
<evidence type="ECO:0008006" key="4">
    <source>
        <dbReference type="Google" id="ProtNLM"/>
    </source>
</evidence>
<dbReference type="AlphaFoldDB" id="A0AAX2CBQ9"/>
<protein>
    <recommendedName>
        <fullName evidence="4">MFS transporter</fullName>
    </recommendedName>
</protein>
<sequence>MIFRNLNHNLKIRLLTSFLQNSIMFSIIPFMSLYLSAYMGVIAAGIYLIIAVVVNFLASLIGGHISDVFSKKESF</sequence>
<dbReference type="EMBL" id="FMIK01000005">
    <property type="protein sequence ID" value="SCL82215.1"/>
    <property type="molecule type" value="Genomic_DNA"/>
</dbReference>
<comment type="caution">
    <text evidence="2">The sequence shown here is derived from an EMBL/GenBank/DDBJ whole genome shotgun (WGS) entry which is preliminary data.</text>
</comment>
<dbReference type="Gene3D" id="1.20.1250.20">
    <property type="entry name" value="MFS general substrate transporter like domains"/>
    <property type="match status" value="1"/>
</dbReference>
<keyword evidence="1" id="KW-1133">Transmembrane helix</keyword>
<dbReference type="SUPFAM" id="SSF103473">
    <property type="entry name" value="MFS general substrate transporter"/>
    <property type="match status" value="1"/>
</dbReference>
<accession>A0AAX2CBQ9</accession>
<dbReference type="Proteomes" id="UP000242164">
    <property type="component" value="Unassembled WGS sequence"/>
</dbReference>
<dbReference type="InterPro" id="IPR036259">
    <property type="entry name" value="MFS_trans_sf"/>
</dbReference>
<feature type="transmembrane region" description="Helical" evidence="1">
    <location>
        <begin position="12"/>
        <end position="31"/>
    </location>
</feature>
<evidence type="ECO:0000313" key="3">
    <source>
        <dbReference type="Proteomes" id="UP000242164"/>
    </source>
</evidence>
<gene>
    <name evidence="2" type="ORF">BCB44BAC_00164</name>
</gene>
<evidence type="ECO:0000313" key="2">
    <source>
        <dbReference type="EMBL" id="SCL82215.1"/>
    </source>
</evidence>
<proteinExistence type="predicted"/>
<reference evidence="2 3" key="1">
    <citation type="submission" date="2016-08" db="EMBL/GenBank/DDBJ databases">
        <authorList>
            <person name="Loux V."/>
            <person name="Rue O."/>
        </authorList>
    </citation>
    <scope>NUCLEOTIDE SEQUENCE [LARGE SCALE GENOMIC DNA]</scope>
    <source>
        <strain evidence="2 3">AFSSA_08CEB44bac</strain>
    </source>
</reference>
<keyword evidence="1" id="KW-0472">Membrane</keyword>